<feature type="transmembrane region" description="Helical" evidence="6">
    <location>
        <begin position="139"/>
        <end position="158"/>
    </location>
</feature>
<feature type="transmembrane region" description="Helical" evidence="6">
    <location>
        <begin position="178"/>
        <end position="195"/>
    </location>
</feature>
<dbReference type="Pfam" id="PF01810">
    <property type="entry name" value="LysE"/>
    <property type="match status" value="1"/>
</dbReference>
<keyword evidence="4 6" id="KW-1133">Transmembrane helix</keyword>
<proteinExistence type="predicted"/>
<evidence type="ECO:0000256" key="5">
    <source>
        <dbReference type="ARBA" id="ARBA00023136"/>
    </source>
</evidence>
<keyword evidence="5 6" id="KW-0472">Membrane</keyword>
<dbReference type="Proteomes" id="UP000634455">
    <property type="component" value="Unassembled WGS sequence"/>
</dbReference>
<dbReference type="PANTHER" id="PTHR30086:SF20">
    <property type="entry name" value="ARGININE EXPORTER PROTEIN ARGO-RELATED"/>
    <property type="match status" value="1"/>
</dbReference>
<evidence type="ECO:0000256" key="4">
    <source>
        <dbReference type="ARBA" id="ARBA00022989"/>
    </source>
</evidence>
<name>A0ABQ3CYS2_9RHOB</name>
<keyword evidence="8" id="KW-1185">Reference proteome</keyword>
<feature type="transmembrane region" description="Helical" evidence="6">
    <location>
        <begin position="110"/>
        <end position="132"/>
    </location>
</feature>
<dbReference type="RefSeq" id="WP_189639591.1">
    <property type="nucleotide sequence ID" value="NZ_BMZF01000002.1"/>
</dbReference>
<comment type="caution">
    <text evidence="7">The sequence shown here is derived from an EMBL/GenBank/DDBJ whole genome shotgun (WGS) entry which is preliminary data.</text>
</comment>
<evidence type="ECO:0000256" key="6">
    <source>
        <dbReference type="SAM" id="Phobius"/>
    </source>
</evidence>
<reference evidence="8" key="1">
    <citation type="journal article" date="2019" name="Int. J. Syst. Evol. Microbiol.">
        <title>The Global Catalogue of Microorganisms (GCM) 10K type strain sequencing project: providing services to taxonomists for standard genome sequencing and annotation.</title>
        <authorList>
            <consortium name="The Broad Institute Genomics Platform"/>
            <consortium name="The Broad Institute Genome Sequencing Center for Infectious Disease"/>
            <person name="Wu L."/>
            <person name="Ma J."/>
        </authorList>
    </citation>
    <scope>NUCLEOTIDE SEQUENCE [LARGE SCALE GENOMIC DNA]</scope>
    <source>
        <strain evidence="8">KCTC 32465</strain>
    </source>
</reference>
<gene>
    <name evidence="7" type="ORF">GCM10008927_10980</name>
</gene>
<evidence type="ECO:0000313" key="7">
    <source>
        <dbReference type="EMBL" id="GHA47847.1"/>
    </source>
</evidence>
<evidence type="ECO:0000313" key="8">
    <source>
        <dbReference type="Proteomes" id="UP000634455"/>
    </source>
</evidence>
<evidence type="ECO:0000256" key="3">
    <source>
        <dbReference type="ARBA" id="ARBA00022692"/>
    </source>
</evidence>
<accession>A0ABQ3CYS2</accession>
<protein>
    <submittedName>
        <fullName evidence="7">Lysine transporter LysE</fullName>
    </submittedName>
</protein>
<organism evidence="7 8">
    <name type="scientific">Paramylibacter ulvae</name>
    <dbReference type="NCBI Taxonomy" id="1651968"/>
    <lineage>
        <taxon>Bacteria</taxon>
        <taxon>Pseudomonadati</taxon>
        <taxon>Pseudomonadota</taxon>
        <taxon>Alphaproteobacteria</taxon>
        <taxon>Rhodobacterales</taxon>
        <taxon>Paracoccaceae</taxon>
        <taxon>Paramylibacter</taxon>
    </lineage>
</organism>
<keyword evidence="2" id="KW-1003">Cell membrane</keyword>
<dbReference type="EMBL" id="BMZF01000002">
    <property type="protein sequence ID" value="GHA47847.1"/>
    <property type="molecule type" value="Genomic_DNA"/>
</dbReference>
<evidence type="ECO:0000256" key="2">
    <source>
        <dbReference type="ARBA" id="ARBA00022475"/>
    </source>
</evidence>
<sequence length="196" mass="21288">MFQIITALIIFLFPLAYSPGPGNMFFAANGARFGFRSTIPANIGYHVATWIVTLAIGLGFARAVDSQPQVFGALKIAGSVYVLWLAWKMFRSGALAGDRVAKPASFIDGVVLLILNPKAYVIIALMFTQFLAPGDPRGFVVVIATVFTINNLIAFIVWITIGDQIAARFRTPDTARKLNMMFGVILAGVAIWMLLS</sequence>
<feature type="transmembrane region" description="Helical" evidence="6">
    <location>
        <begin position="73"/>
        <end position="90"/>
    </location>
</feature>
<keyword evidence="3 6" id="KW-0812">Transmembrane</keyword>
<comment type="subcellular location">
    <subcellularLocation>
        <location evidence="1">Cell membrane</location>
        <topology evidence="1">Multi-pass membrane protein</topology>
    </subcellularLocation>
</comment>
<dbReference type="InterPro" id="IPR001123">
    <property type="entry name" value="LeuE-type"/>
</dbReference>
<evidence type="ECO:0000256" key="1">
    <source>
        <dbReference type="ARBA" id="ARBA00004651"/>
    </source>
</evidence>
<feature type="transmembrane region" description="Helical" evidence="6">
    <location>
        <begin position="43"/>
        <end position="61"/>
    </location>
</feature>
<dbReference type="PANTHER" id="PTHR30086">
    <property type="entry name" value="ARGININE EXPORTER PROTEIN ARGO"/>
    <property type="match status" value="1"/>
</dbReference>